<evidence type="ECO:0000313" key="6">
    <source>
        <dbReference type="EMBL" id="KOY83578.1"/>
    </source>
</evidence>
<dbReference type="STRING" id="33935.ADM90_10125"/>
<name>A0A0M9DL06_9BACI</name>
<gene>
    <name evidence="6" type="ORF">ADM90_10125</name>
</gene>
<dbReference type="GO" id="GO:0012505">
    <property type="term" value="C:endomembrane system"/>
    <property type="evidence" value="ECO:0007669"/>
    <property type="project" value="UniProtKB-SubCell"/>
</dbReference>
<keyword evidence="3" id="KW-1133">Transmembrane helix</keyword>
<keyword evidence="2" id="KW-0812">Transmembrane</keyword>
<dbReference type="OrthoDB" id="9793277at2"/>
<proteinExistence type="predicted"/>
<reference evidence="6 7" key="1">
    <citation type="submission" date="2015-07" db="EMBL/GenBank/DDBJ databases">
        <title>Genome sequencing project for genomic taxonomy and phylogenomics of Bacillus-like bacteria.</title>
        <authorList>
            <person name="Liu B."/>
            <person name="Wang J."/>
            <person name="Zhu Y."/>
            <person name="Liu G."/>
            <person name="Chen Q."/>
            <person name="Chen Z."/>
            <person name="Che J."/>
            <person name="Ge C."/>
            <person name="Shi H."/>
            <person name="Pan Z."/>
            <person name="Liu X."/>
        </authorList>
    </citation>
    <scope>NUCLEOTIDE SEQUENCE [LARGE SCALE GENOMIC DNA]</scope>
    <source>
        <strain evidence="6 7">DSM 54</strain>
    </source>
</reference>
<evidence type="ECO:0000256" key="3">
    <source>
        <dbReference type="ARBA" id="ARBA00022989"/>
    </source>
</evidence>
<comment type="caution">
    <text evidence="6">The sequence shown here is derived from an EMBL/GenBank/DDBJ whole genome shotgun (WGS) entry which is preliminary data.</text>
</comment>
<dbReference type="RefSeq" id="WP_053994827.1">
    <property type="nucleotide sequence ID" value="NZ_CP065643.1"/>
</dbReference>
<accession>A0A0M9DL06</accession>
<feature type="domain" description="DUF1232" evidence="5">
    <location>
        <begin position="68"/>
        <end position="104"/>
    </location>
</feature>
<comment type="subcellular location">
    <subcellularLocation>
        <location evidence="1">Endomembrane system</location>
        <topology evidence="1">Multi-pass membrane protein</topology>
    </subcellularLocation>
</comment>
<keyword evidence="4" id="KW-0472">Membrane</keyword>
<evidence type="ECO:0000256" key="1">
    <source>
        <dbReference type="ARBA" id="ARBA00004127"/>
    </source>
</evidence>
<keyword evidence="7" id="KW-1185">Reference proteome</keyword>
<evidence type="ECO:0000256" key="2">
    <source>
        <dbReference type="ARBA" id="ARBA00022692"/>
    </source>
</evidence>
<evidence type="ECO:0000259" key="5">
    <source>
        <dbReference type="Pfam" id="PF06803"/>
    </source>
</evidence>
<dbReference type="EMBL" id="LGCI01000005">
    <property type="protein sequence ID" value="KOY83578.1"/>
    <property type="molecule type" value="Genomic_DNA"/>
</dbReference>
<protein>
    <recommendedName>
        <fullName evidence="5">DUF1232 domain-containing protein</fullName>
    </recommendedName>
</protein>
<dbReference type="AlphaFoldDB" id="A0A0M9DL06"/>
<dbReference type="InterPro" id="IPR010652">
    <property type="entry name" value="DUF1232"/>
</dbReference>
<evidence type="ECO:0000313" key="7">
    <source>
        <dbReference type="Proteomes" id="UP000037977"/>
    </source>
</evidence>
<dbReference type="PATRIC" id="fig|33935.3.peg.1536"/>
<dbReference type="Proteomes" id="UP000037977">
    <property type="component" value="Unassembled WGS sequence"/>
</dbReference>
<dbReference type="Pfam" id="PF06803">
    <property type="entry name" value="DUF1232"/>
    <property type="match status" value="1"/>
</dbReference>
<sequence>MNLNTVEKVPNEQEQQDFYQKLRAKLVAYLESKKGKSNKFTPYLMFVPDLFHLLIKTVTDTGVDKKSRALIGASLAYFVLPLDLMPEGLLGFGGYLDDIVLATFVVNTIINKLGPDVVEKHWTGDDKLLHVLQKVAEVSDEVISKIPVKSPIAQFVKQESKDK</sequence>
<evidence type="ECO:0000256" key="4">
    <source>
        <dbReference type="ARBA" id="ARBA00023136"/>
    </source>
</evidence>
<organism evidence="6 7">
    <name type="scientific">Lysinibacillus macroides</name>
    <dbReference type="NCBI Taxonomy" id="33935"/>
    <lineage>
        <taxon>Bacteria</taxon>
        <taxon>Bacillati</taxon>
        <taxon>Bacillota</taxon>
        <taxon>Bacilli</taxon>
        <taxon>Bacillales</taxon>
        <taxon>Bacillaceae</taxon>
        <taxon>Lysinibacillus</taxon>
    </lineage>
</organism>